<dbReference type="AlphaFoldDB" id="K2RKA2"/>
<proteinExistence type="predicted"/>
<evidence type="ECO:0008006" key="3">
    <source>
        <dbReference type="Google" id="ProtNLM"/>
    </source>
</evidence>
<gene>
    <name evidence="1" type="ORF">MPH_09564</name>
</gene>
<dbReference type="VEuPathDB" id="FungiDB:MPH_09564"/>
<dbReference type="eggNOG" id="ENOG502S80R">
    <property type="taxonomic scope" value="Eukaryota"/>
</dbReference>
<name>K2RKA2_MACPH</name>
<dbReference type="InParanoid" id="K2RKA2"/>
<dbReference type="Gene3D" id="1.25.40.10">
    <property type="entry name" value="Tetratricopeptide repeat domain"/>
    <property type="match status" value="1"/>
</dbReference>
<reference evidence="1 2" key="1">
    <citation type="journal article" date="2012" name="BMC Genomics">
        <title>Tools to kill: Genome of one of the most destructive plant pathogenic fungi Macrophomina phaseolina.</title>
        <authorList>
            <person name="Islam M.S."/>
            <person name="Haque M.S."/>
            <person name="Islam M.M."/>
            <person name="Emdad E.M."/>
            <person name="Halim A."/>
            <person name="Hossen Q.M.M."/>
            <person name="Hossain M.Z."/>
            <person name="Ahmed B."/>
            <person name="Rahim S."/>
            <person name="Rahman M.S."/>
            <person name="Alam M.M."/>
            <person name="Hou S."/>
            <person name="Wan X."/>
            <person name="Saito J.A."/>
            <person name="Alam M."/>
        </authorList>
    </citation>
    <scope>NUCLEOTIDE SEQUENCE [LARGE SCALE GENOMIC DNA]</scope>
    <source>
        <strain evidence="1 2">MS6</strain>
    </source>
</reference>
<dbReference type="SUPFAM" id="SSF48452">
    <property type="entry name" value="TPR-like"/>
    <property type="match status" value="1"/>
</dbReference>
<evidence type="ECO:0000313" key="1">
    <source>
        <dbReference type="EMBL" id="EKG13282.1"/>
    </source>
</evidence>
<dbReference type="HOGENOM" id="CLU_065010_0_1_1"/>
<dbReference type="Proteomes" id="UP000007129">
    <property type="component" value="Unassembled WGS sequence"/>
</dbReference>
<comment type="caution">
    <text evidence="1">The sequence shown here is derived from an EMBL/GenBank/DDBJ whole genome shotgun (WGS) entry which is preliminary data.</text>
</comment>
<dbReference type="STRING" id="1126212.K2RKA2"/>
<organism evidence="1 2">
    <name type="scientific">Macrophomina phaseolina (strain MS6)</name>
    <name type="common">Charcoal rot fungus</name>
    <dbReference type="NCBI Taxonomy" id="1126212"/>
    <lineage>
        <taxon>Eukaryota</taxon>
        <taxon>Fungi</taxon>
        <taxon>Dikarya</taxon>
        <taxon>Ascomycota</taxon>
        <taxon>Pezizomycotina</taxon>
        <taxon>Dothideomycetes</taxon>
        <taxon>Dothideomycetes incertae sedis</taxon>
        <taxon>Botryosphaeriales</taxon>
        <taxon>Botryosphaeriaceae</taxon>
        <taxon>Macrophomina</taxon>
    </lineage>
</organism>
<dbReference type="Pfam" id="PF06041">
    <property type="entry name" value="DUF924"/>
    <property type="match status" value="1"/>
</dbReference>
<dbReference type="InterPro" id="IPR010323">
    <property type="entry name" value="DUF924"/>
</dbReference>
<dbReference type="EMBL" id="AHHD01000414">
    <property type="protein sequence ID" value="EKG13282.1"/>
    <property type="molecule type" value="Genomic_DNA"/>
</dbReference>
<sequence>MSPSSSAAFTLNKRLFNPTTYARIRTVWFGDLPTTATTAPPALARKWFGGGPASEQAAFDHACTTSFRDALAALGPDAFALPGLNASTSYAAELAHGPSIAAPFARELADAVGNASDVRAGEEAAADAALGLVLLLDQVPRNVFRGADQALVYAHYDRIARSVARLVLEGKPRADLHPKWRASPAYRLWFYMPLMHSEFVQDQRRYEEVVGEVLAEVERGGDTEAAEYVKRSLEYGKKHRDILERFGRYPHRNEVLGRKMTKEEREWLEAGGETFGTKK</sequence>
<evidence type="ECO:0000313" key="2">
    <source>
        <dbReference type="Proteomes" id="UP000007129"/>
    </source>
</evidence>
<dbReference type="InterPro" id="IPR011990">
    <property type="entry name" value="TPR-like_helical_dom_sf"/>
</dbReference>
<dbReference type="OrthoDB" id="414698at2759"/>
<dbReference type="Gene3D" id="1.20.58.320">
    <property type="entry name" value="TPR-like"/>
    <property type="match status" value="1"/>
</dbReference>
<protein>
    <recommendedName>
        <fullName evidence="3">DUF924-domain-containing protein</fullName>
    </recommendedName>
</protein>
<accession>K2RKA2</accession>